<evidence type="ECO:0008006" key="11">
    <source>
        <dbReference type="Google" id="ProtNLM"/>
    </source>
</evidence>
<proteinExistence type="predicted"/>
<dbReference type="GO" id="GO:0032993">
    <property type="term" value="C:protein-DNA complex"/>
    <property type="evidence" value="ECO:0007669"/>
    <property type="project" value="TreeGrafter"/>
</dbReference>
<keyword evidence="2" id="KW-0963">Cytoplasm</keyword>
<evidence type="ECO:0000256" key="7">
    <source>
        <dbReference type="ARBA" id="ARBA00023163"/>
    </source>
</evidence>
<dbReference type="SMART" id="SM00448">
    <property type="entry name" value="REC"/>
    <property type="match status" value="1"/>
</dbReference>
<keyword evidence="5" id="KW-0805">Transcription regulation</keyword>
<dbReference type="InterPro" id="IPR001789">
    <property type="entry name" value="Sig_transdc_resp-reg_receiver"/>
</dbReference>
<accession>A0A382NL57</accession>
<evidence type="ECO:0000256" key="3">
    <source>
        <dbReference type="ARBA" id="ARBA00022553"/>
    </source>
</evidence>
<dbReference type="GO" id="GO:0000976">
    <property type="term" value="F:transcription cis-regulatory region binding"/>
    <property type="evidence" value="ECO:0007669"/>
    <property type="project" value="TreeGrafter"/>
</dbReference>
<name>A0A382NL57_9ZZZZ</name>
<dbReference type="PANTHER" id="PTHR48111:SF39">
    <property type="entry name" value="TRANSCRIPTIONAL REGULATORY PROTEIN CPXR"/>
    <property type="match status" value="1"/>
</dbReference>
<evidence type="ECO:0000256" key="1">
    <source>
        <dbReference type="ARBA" id="ARBA00004496"/>
    </source>
</evidence>
<dbReference type="InterPro" id="IPR036388">
    <property type="entry name" value="WH-like_DNA-bd_sf"/>
</dbReference>
<dbReference type="AlphaFoldDB" id="A0A382NL57"/>
<dbReference type="GO" id="GO:0005829">
    <property type="term" value="C:cytosol"/>
    <property type="evidence" value="ECO:0007669"/>
    <property type="project" value="TreeGrafter"/>
</dbReference>
<dbReference type="PANTHER" id="PTHR48111">
    <property type="entry name" value="REGULATOR OF RPOS"/>
    <property type="match status" value="1"/>
</dbReference>
<keyword evidence="4" id="KW-0902">Two-component regulatory system</keyword>
<evidence type="ECO:0000313" key="10">
    <source>
        <dbReference type="EMBL" id="SVC61944.1"/>
    </source>
</evidence>
<evidence type="ECO:0000256" key="6">
    <source>
        <dbReference type="ARBA" id="ARBA00023125"/>
    </source>
</evidence>
<feature type="domain" description="Response regulatory" evidence="8">
    <location>
        <begin position="1"/>
        <end position="109"/>
    </location>
</feature>
<reference evidence="10" key="1">
    <citation type="submission" date="2018-05" db="EMBL/GenBank/DDBJ databases">
        <authorList>
            <person name="Lanie J.A."/>
            <person name="Ng W.-L."/>
            <person name="Kazmierczak K.M."/>
            <person name="Andrzejewski T.M."/>
            <person name="Davidsen T.M."/>
            <person name="Wayne K.J."/>
            <person name="Tettelin H."/>
            <person name="Glass J.I."/>
            <person name="Rusch D."/>
            <person name="Podicherti R."/>
            <person name="Tsui H.-C.T."/>
            <person name="Winkler M.E."/>
        </authorList>
    </citation>
    <scope>NUCLEOTIDE SEQUENCE</scope>
</reference>
<dbReference type="PROSITE" id="PS50110">
    <property type="entry name" value="RESPONSE_REGULATORY"/>
    <property type="match status" value="1"/>
</dbReference>
<evidence type="ECO:0000256" key="5">
    <source>
        <dbReference type="ARBA" id="ARBA00023015"/>
    </source>
</evidence>
<dbReference type="PROSITE" id="PS51755">
    <property type="entry name" value="OMPR_PHOB"/>
    <property type="match status" value="1"/>
</dbReference>
<dbReference type="InterPro" id="IPR016032">
    <property type="entry name" value="Sig_transdc_resp-reg_C-effctor"/>
</dbReference>
<sequence>DDDPKLCELIKEYLEPLGYDVATAHTGPDGLEKVLQGNFSAVILDVMLPGMDGFEVLKNIRHKSNVPVLMLTGRGDEADRVVGLEIGADDYLPKTFSTRELLARLRAVTRRSSSPASTEGEEIDPEIINGQLHISPSSRTAALGDVPLKLTSLEYDLLLSLARSRGRVKSREQILEDIAGRDYDVYDRSIDVHISALRQKLGDDPKAPTYIQTVRSVGYMMVKQ</sequence>
<dbReference type="SUPFAM" id="SSF46894">
    <property type="entry name" value="C-terminal effector domain of the bipartite response regulators"/>
    <property type="match status" value="1"/>
</dbReference>
<gene>
    <name evidence="10" type="ORF">METZ01_LOCUS314798</name>
</gene>
<keyword evidence="6" id="KW-0238">DNA-binding</keyword>
<dbReference type="Pfam" id="PF00486">
    <property type="entry name" value="Trans_reg_C"/>
    <property type="match status" value="1"/>
</dbReference>
<dbReference type="Gene3D" id="6.10.250.690">
    <property type="match status" value="1"/>
</dbReference>
<dbReference type="EMBL" id="UINC01101269">
    <property type="protein sequence ID" value="SVC61944.1"/>
    <property type="molecule type" value="Genomic_DNA"/>
</dbReference>
<evidence type="ECO:0000259" key="9">
    <source>
        <dbReference type="PROSITE" id="PS51755"/>
    </source>
</evidence>
<dbReference type="Gene3D" id="3.40.50.2300">
    <property type="match status" value="1"/>
</dbReference>
<evidence type="ECO:0000256" key="2">
    <source>
        <dbReference type="ARBA" id="ARBA00022490"/>
    </source>
</evidence>
<dbReference type="Gene3D" id="1.10.10.10">
    <property type="entry name" value="Winged helix-like DNA-binding domain superfamily/Winged helix DNA-binding domain"/>
    <property type="match status" value="1"/>
</dbReference>
<feature type="non-terminal residue" evidence="10">
    <location>
        <position position="1"/>
    </location>
</feature>
<dbReference type="Pfam" id="PF00072">
    <property type="entry name" value="Response_reg"/>
    <property type="match status" value="1"/>
</dbReference>
<dbReference type="InterPro" id="IPR001867">
    <property type="entry name" value="OmpR/PhoB-type_DNA-bd"/>
</dbReference>
<organism evidence="10">
    <name type="scientific">marine metagenome</name>
    <dbReference type="NCBI Taxonomy" id="408172"/>
    <lineage>
        <taxon>unclassified sequences</taxon>
        <taxon>metagenomes</taxon>
        <taxon>ecological metagenomes</taxon>
    </lineage>
</organism>
<evidence type="ECO:0000259" key="8">
    <source>
        <dbReference type="PROSITE" id="PS50110"/>
    </source>
</evidence>
<dbReference type="SMART" id="SM00862">
    <property type="entry name" value="Trans_reg_C"/>
    <property type="match status" value="1"/>
</dbReference>
<keyword evidence="7" id="KW-0804">Transcription</keyword>
<dbReference type="GO" id="GO:0006355">
    <property type="term" value="P:regulation of DNA-templated transcription"/>
    <property type="evidence" value="ECO:0007669"/>
    <property type="project" value="InterPro"/>
</dbReference>
<dbReference type="InterPro" id="IPR039420">
    <property type="entry name" value="WalR-like"/>
</dbReference>
<dbReference type="CDD" id="cd00383">
    <property type="entry name" value="trans_reg_C"/>
    <property type="match status" value="1"/>
</dbReference>
<feature type="domain" description="OmpR/PhoB-type" evidence="9">
    <location>
        <begin position="124"/>
        <end position="223"/>
    </location>
</feature>
<dbReference type="SUPFAM" id="SSF52172">
    <property type="entry name" value="CheY-like"/>
    <property type="match status" value="1"/>
</dbReference>
<dbReference type="GO" id="GO:0000156">
    <property type="term" value="F:phosphorelay response regulator activity"/>
    <property type="evidence" value="ECO:0007669"/>
    <property type="project" value="TreeGrafter"/>
</dbReference>
<dbReference type="FunFam" id="3.40.50.2300:FF:000001">
    <property type="entry name" value="DNA-binding response regulator PhoB"/>
    <property type="match status" value="1"/>
</dbReference>
<evidence type="ECO:0000256" key="4">
    <source>
        <dbReference type="ARBA" id="ARBA00023012"/>
    </source>
</evidence>
<comment type="subcellular location">
    <subcellularLocation>
        <location evidence="1">Cytoplasm</location>
    </subcellularLocation>
</comment>
<dbReference type="InterPro" id="IPR011006">
    <property type="entry name" value="CheY-like_superfamily"/>
</dbReference>
<protein>
    <recommendedName>
        <fullName evidence="11">DNA-binding response regulator</fullName>
    </recommendedName>
</protein>
<keyword evidence="3" id="KW-0597">Phosphoprotein</keyword>